<feature type="compositionally biased region" description="Basic and acidic residues" evidence="1">
    <location>
        <begin position="14"/>
        <end position="24"/>
    </location>
</feature>
<evidence type="ECO:0000256" key="1">
    <source>
        <dbReference type="SAM" id="MobiDB-lite"/>
    </source>
</evidence>
<dbReference type="AlphaFoldDB" id="A0AAV7U140"/>
<proteinExistence type="predicted"/>
<dbReference type="Proteomes" id="UP001066276">
    <property type="component" value="Chromosome 3_2"/>
</dbReference>
<feature type="region of interest" description="Disordered" evidence="1">
    <location>
        <begin position="14"/>
        <end position="111"/>
    </location>
</feature>
<sequence length="146" mass="15776">MRCQCVCVYKQVRPDPSKEAERTDTAAANPEGEGSTTNPLRLPGHKEKRQTLCTSLPIQERSAKVNRKEGAEGAGDVRGDGGGIAHGRENDQEPSRLEELSECGPEGFKVPPVAQEAPRELTSHALGEAWPFQVRPTCWEGKGEGG</sequence>
<accession>A0AAV7U140</accession>
<feature type="compositionally biased region" description="Basic and acidic residues" evidence="1">
    <location>
        <begin position="86"/>
        <end position="99"/>
    </location>
</feature>
<evidence type="ECO:0000313" key="2">
    <source>
        <dbReference type="EMBL" id="KAJ1182592.1"/>
    </source>
</evidence>
<organism evidence="2 3">
    <name type="scientific">Pleurodeles waltl</name>
    <name type="common">Iberian ribbed newt</name>
    <dbReference type="NCBI Taxonomy" id="8319"/>
    <lineage>
        <taxon>Eukaryota</taxon>
        <taxon>Metazoa</taxon>
        <taxon>Chordata</taxon>
        <taxon>Craniata</taxon>
        <taxon>Vertebrata</taxon>
        <taxon>Euteleostomi</taxon>
        <taxon>Amphibia</taxon>
        <taxon>Batrachia</taxon>
        <taxon>Caudata</taxon>
        <taxon>Salamandroidea</taxon>
        <taxon>Salamandridae</taxon>
        <taxon>Pleurodelinae</taxon>
        <taxon>Pleurodeles</taxon>
    </lineage>
</organism>
<evidence type="ECO:0000313" key="3">
    <source>
        <dbReference type="Proteomes" id="UP001066276"/>
    </source>
</evidence>
<protein>
    <submittedName>
        <fullName evidence="2">Uncharacterized protein</fullName>
    </submittedName>
</protein>
<keyword evidence="3" id="KW-1185">Reference proteome</keyword>
<gene>
    <name evidence="2" type="ORF">NDU88_007779</name>
</gene>
<reference evidence="2" key="1">
    <citation type="journal article" date="2022" name="bioRxiv">
        <title>Sequencing and chromosome-scale assembly of the giantPleurodeles waltlgenome.</title>
        <authorList>
            <person name="Brown T."/>
            <person name="Elewa A."/>
            <person name="Iarovenko S."/>
            <person name="Subramanian E."/>
            <person name="Araus A.J."/>
            <person name="Petzold A."/>
            <person name="Susuki M."/>
            <person name="Suzuki K.-i.T."/>
            <person name="Hayashi T."/>
            <person name="Toyoda A."/>
            <person name="Oliveira C."/>
            <person name="Osipova E."/>
            <person name="Leigh N.D."/>
            <person name="Simon A."/>
            <person name="Yun M.H."/>
        </authorList>
    </citation>
    <scope>NUCLEOTIDE SEQUENCE</scope>
    <source>
        <strain evidence="2">20211129_DDA</strain>
        <tissue evidence="2">Liver</tissue>
    </source>
</reference>
<name>A0AAV7U140_PLEWA</name>
<dbReference type="EMBL" id="JANPWB010000006">
    <property type="protein sequence ID" value="KAJ1182592.1"/>
    <property type="molecule type" value="Genomic_DNA"/>
</dbReference>
<feature type="compositionally biased region" description="Basic and acidic residues" evidence="1">
    <location>
        <begin position="61"/>
        <end position="79"/>
    </location>
</feature>
<comment type="caution">
    <text evidence="2">The sequence shown here is derived from an EMBL/GenBank/DDBJ whole genome shotgun (WGS) entry which is preliminary data.</text>
</comment>